<dbReference type="InterPro" id="IPR037401">
    <property type="entry name" value="SnoaL-like"/>
</dbReference>
<dbReference type="Gene3D" id="3.10.450.50">
    <property type="match status" value="1"/>
</dbReference>
<dbReference type="InterPro" id="IPR032710">
    <property type="entry name" value="NTF2-like_dom_sf"/>
</dbReference>
<reference evidence="2" key="1">
    <citation type="submission" date="2015-10" db="EMBL/GenBank/DDBJ databases">
        <authorList>
            <person name="Gilbert D.G."/>
        </authorList>
    </citation>
    <scope>NUCLEOTIDE SEQUENCE</scope>
</reference>
<name>A0A160TR65_9ZZZZ</name>
<sequence>MAAALDSWHDIIRNGDASTLDTLIADDAVFHSPVVHTPQVGKALVVKYLTAAANVLLDGSFKYLTEMVDERQAMLEFQVTLDDIVINGVDHIRWNDNNQIIEFKVWVRPLKGMQKLHQAMAKQLET</sequence>
<evidence type="ECO:0000313" key="2">
    <source>
        <dbReference type="EMBL" id="CUS52472.1"/>
    </source>
</evidence>
<dbReference type="EMBL" id="CZRL01000082">
    <property type="protein sequence ID" value="CUS52472.1"/>
    <property type="molecule type" value="Genomic_DNA"/>
</dbReference>
<organism evidence="2">
    <name type="scientific">hydrothermal vent metagenome</name>
    <dbReference type="NCBI Taxonomy" id="652676"/>
    <lineage>
        <taxon>unclassified sequences</taxon>
        <taxon>metagenomes</taxon>
        <taxon>ecological metagenomes</taxon>
    </lineage>
</organism>
<gene>
    <name evidence="2" type="ORF">MGWOODY_XGa2595</name>
</gene>
<accession>A0A160TR65</accession>
<dbReference type="Pfam" id="PF12680">
    <property type="entry name" value="SnoaL_2"/>
    <property type="match status" value="1"/>
</dbReference>
<protein>
    <recommendedName>
        <fullName evidence="1">SnoaL-like domain-containing protein</fullName>
    </recommendedName>
</protein>
<feature type="domain" description="SnoaL-like" evidence="1">
    <location>
        <begin position="7"/>
        <end position="102"/>
    </location>
</feature>
<proteinExistence type="predicted"/>
<dbReference type="AlphaFoldDB" id="A0A160TR65"/>
<dbReference type="SUPFAM" id="SSF54427">
    <property type="entry name" value="NTF2-like"/>
    <property type="match status" value="1"/>
</dbReference>
<evidence type="ECO:0000259" key="1">
    <source>
        <dbReference type="Pfam" id="PF12680"/>
    </source>
</evidence>